<protein>
    <recommendedName>
        <fullName evidence="2">Reverse transcriptase Ty1/copia-type domain-containing protein</fullName>
    </recommendedName>
</protein>
<dbReference type="PANTHER" id="PTHR11439">
    <property type="entry name" value="GAG-POL-RELATED RETROTRANSPOSON"/>
    <property type="match status" value="1"/>
</dbReference>
<organism evidence="3">
    <name type="scientific">Tanacetum cinerariifolium</name>
    <name type="common">Dalmatian daisy</name>
    <name type="synonym">Chrysanthemum cinerariifolium</name>
    <dbReference type="NCBI Taxonomy" id="118510"/>
    <lineage>
        <taxon>Eukaryota</taxon>
        <taxon>Viridiplantae</taxon>
        <taxon>Streptophyta</taxon>
        <taxon>Embryophyta</taxon>
        <taxon>Tracheophyta</taxon>
        <taxon>Spermatophyta</taxon>
        <taxon>Magnoliopsida</taxon>
        <taxon>eudicotyledons</taxon>
        <taxon>Gunneridae</taxon>
        <taxon>Pentapetalae</taxon>
        <taxon>asterids</taxon>
        <taxon>campanulids</taxon>
        <taxon>Asterales</taxon>
        <taxon>Asteraceae</taxon>
        <taxon>Asteroideae</taxon>
        <taxon>Anthemideae</taxon>
        <taxon>Anthemidinae</taxon>
        <taxon>Tanacetum</taxon>
    </lineage>
</organism>
<name>A0A6L2N3T9_TANCI</name>
<reference evidence="3" key="1">
    <citation type="journal article" date="2019" name="Sci. Rep.">
        <title>Draft genome of Tanacetum cinerariifolium, the natural source of mosquito coil.</title>
        <authorList>
            <person name="Yamashiro T."/>
            <person name="Shiraishi A."/>
            <person name="Satake H."/>
            <person name="Nakayama K."/>
        </authorList>
    </citation>
    <scope>NUCLEOTIDE SEQUENCE</scope>
</reference>
<evidence type="ECO:0000256" key="1">
    <source>
        <dbReference type="SAM" id="MobiDB-lite"/>
    </source>
</evidence>
<dbReference type="EMBL" id="BKCJ010008164">
    <property type="protein sequence ID" value="GEU80881.1"/>
    <property type="molecule type" value="Genomic_DNA"/>
</dbReference>
<comment type="caution">
    <text evidence="3">The sequence shown here is derived from an EMBL/GenBank/DDBJ whole genome shotgun (WGS) entry which is preliminary data.</text>
</comment>
<feature type="region of interest" description="Disordered" evidence="1">
    <location>
        <begin position="692"/>
        <end position="711"/>
    </location>
</feature>
<feature type="domain" description="Reverse transcriptase Ty1/copia-type" evidence="2">
    <location>
        <begin position="9"/>
        <end position="53"/>
    </location>
</feature>
<dbReference type="InterPro" id="IPR013103">
    <property type="entry name" value="RVT_2"/>
</dbReference>
<feature type="compositionally biased region" description="Basic and acidic residues" evidence="1">
    <location>
        <begin position="702"/>
        <end position="711"/>
    </location>
</feature>
<evidence type="ECO:0000259" key="2">
    <source>
        <dbReference type="Pfam" id="PF07727"/>
    </source>
</evidence>
<dbReference type="CDD" id="cd09272">
    <property type="entry name" value="RNase_HI_RT_Ty1"/>
    <property type="match status" value="1"/>
</dbReference>
<feature type="non-terminal residue" evidence="3">
    <location>
        <position position="1"/>
    </location>
</feature>
<proteinExistence type="predicted"/>
<sequence>KVKTTAISETEEEVYVCQPPGFEDPDFPDRVYKVENALYGLHQALRAWKEMCTEFEKIMHKIFPMSSIGELTFFLGLQVKQKEDGIFTSQDKYVNEILNKFGFSDVKPASTHMETHKTLLKDKKGKDIDEHLYRSMIGSLMYLTSSRLDIMFALCSCERFQVNPKISHLHAMKRIFRYIRVQPKLGLWYPKDPPFDLVEYTNNDYAGASLDRKSTTGGCQFLGCRLISWKSKKQAVVANSTIEVEDVAALSYRGQLLWIQNQLLDYGYNFMQTKIHIDNESTICIVKNINKEAQLHAKVDGKKVVISKASIKRDLWFGDDGGIDCFSNEFIFEQLTLIGMVKNLDSATKFLMFPRCQDTTRDTIAQIRTENVSNCLIGFNLEIKNTFQAKEIANLKKRVKRLERKRKSRTHGLKRLYKVRFSSRVESSTDEESLGEKDSSKQGRIFDIDANQDIYLVNVYRDEDIFGINGQDDTLMFDDDNDLQGEEVIVKEVNATSIETSVTAAATIAVSFDELTLAQALMKIKTSKPKAKGIVMQEPSEATTTIIIPSIKSQDKGKGIMVEPEMPLKKKAQISLDEEFAFKLQAEEDEQENIIKEKAHHIEEARLFMEFLKKRRKFFAAKRVEEKRNKPPIKAQQRSLMSTYVKNMDGWKTRDLKNKSFAEIKDLFNKEMTRINNFVDFRTELVEESTKKAQAKIAQESSSKRAEDELE</sequence>
<evidence type="ECO:0000313" key="3">
    <source>
        <dbReference type="EMBL" id="GEU80881.1"/>
    </source>
</evidence>
<accession>A0A6L2N3T9</accession>
<gene>
    <name evidence="3" type="ORF">Tci_052859</name>
</gene>
<dbReference type="Pfam" id="PF07727">
    <property type="entry name" value="RVT_2"/>
    <property type="match status" value="1"/>
</dbReference>
<dbReference type="AlphaFoldDB" id="A0A6L2N3T9"/>
<dbReference type="PANTHER" id="PTHR11439:SF495">
    <property type="entry name" value="REVERSE TRANSCRIPTASE, RNA-DEPENDENT DNA POLYMERASE-RELATED"/>
    <property type="match status" value="1"/>
</dbReference>